<keyword evidence="2" id="KW-1185">Reference proteome</keyword>
<evidence type="ECO:0000313" key="2">
    <source>
        <dbReference type="Proteomes" id="UP000244855"/>
    </source>
</evidence>
<reference evidence="1 2" key="1">
    <citation type="journal article" date="2018" name="Sci. Rep.">
        <title>Comparative genomics provides insights into the lifestyle and reveals functional heterogeneity of dark septate endophytic fungi.</title>
        <authorList>
            <person name="Knapp D.G."/>
            <person name="Nemeth J.B."/>
            <person name="Barry K."/>
            <person name="Hainaut M."/>
            <person name="Henrissat B."/>
            <person name="Johnson J."/>
            <person name="Kuo A."/>
            <person name="Lim J.H.P."/>
            <person name="Lipzen A."/>
            <person name="Nolan M."/>
            <person name="Ohm R.A."/>
            <person name="Tamas L."/>
            <person name="Grigoriev I.V."/>
            <person name="Spatafora J.W."/>
            <person name="Nagy L.G."/>
            <person name="Kovacs G.M."/>
        </authorList>
    </citation>
    <scope>NUCLEOTIDE SEQUENCE [LARGE SCALE GENOMIC DNA]</scope>
    <source>
        <strain evidence="1 2">DSE2036</strain>
    </source>
</reference>
<protein>
    <submittedName>
        <fullName evidence="1">Uncharacterized protein</fullName>
    </submittedName>
</protein>
<evidence type="ECO:0000313" key="1">
    <source>
        <dbReference type="EMBL" id="PVH97570.1"/>
    </source>
</evidence>
<gene>
    <name evidence="1" type="ORF">DM02DRAFT_79387</name>
</gene>
<dbReference type="OrthoDB" id="3856336at2759"/>
<organism evidence="1 2">
    <name type="scientific">Periconia macrospinosa</name>
    <dbReference type="NCBI Taxonomy" id="97972"/>
    <lineage>
        <taxon>Eukaryota</taxon>
        <taxon>Fungi</taxon>
        <taxon>Dikarya</taxon>
        <taxon>Ascomycota</taxon>
        <taxon>Pezizomycotina</taxon>
        <taxon>Dothideomycetes</taxon>
        <taxon>Pleosporomycetidae</taxon>
        <taxon>Pleosporales</taxon>
        <taxon>Massarineae</taxon>
        <taxon>Periconiaceae</taxon>
        <taxon>Periconia</taxon>
    </lineage>
</organism>
<dbReference type="Proteomes" id="UP000244855">
    <property type="component" value="Unassembled WGS sequence"/>
</dbReference>
<sequence length="112" mass="12736">MPPPVIISAFLSVVPLEPVLVFPNSDEASYFQTRCKQGRILYDQQSNWVYLPMPKGLLRVRAAARGDVAFDFDSASNARHFNDSIKNLGRIYQDKNLGSHRDRRVYLGPQLL</sequence>
<accession>A0A2V1DHH2</accession>
<proteinExistence type="predicted"/>
<name>A0A2V1DHH2_9PLEO</name>
<dbReference type="EMBL" id="KZ805433">
    <property type="protein sequence ID" value="PVH97570.1"/>
    <property type="molecule type" value="Genomic_DNA"/>
</dbReference>
<dbReference type="AlphaFoldDB" id="A0A2V1DHH2"/>